<accession>A0ACB9LBT5</accession>
<dbReference type="EMBL" id="CM039437">
    <property type="protein sequence ID" value="KAI4306882.1"/>
    <property type="molecule type" value="Genomic_DNA"/>
</dbReference>
<evidence type="ECO:0000313" key="2">
    <source>
        <dbReference type="Proteomes" id="UP000828941"/>
    </source>
</evidence>
<sequence length="75" mass="8345">MDELWREMEVSLGSSYLEDTEEASSSAAFAVAAEKSSELCQHDYRMDDEIGICCHICGFVSTEIKHILPPFVSQA</sequence>
<protein>
    <submittedName>
        <fullName evidence="1">Uncharacterized protein</fullName>
    </submittedName>
</protein>
<proteinExistence type="predicted"/>
<gene>
    <name evidence="1" type="ORF">L6164_030124</name>
</gene>
<keyword evidence="2" id="KW-1185">Reference proteome</keyword>
<name>A0ACB9LBT5_BAUVA</name>
<reference evidence="1 2" key="1">
    <citation type="journal article" date="2022" name="DNA Res.">
        <title>Chromosomal-level genome assembly of the orchid tree Bauhinia variegata (Leguminosae; Cercidoideae) supports the allotetraploid origin hypothesis of Bauhinia.</title>
        <authorList>
            <person name="Zhong Y."/>
            <person name="Chen Y."/>
            <person name="Zheng D."/>
            <person name="Pang J."/>
            <person name="Liu Y."/>
            <person name="Luo S."/>
            <person name="Meng S."/>
            <person name="Qian L."/>
            <person name="Wei D."/>
            <person name="Dai S."/>
            <person name="Zhou R."/>
        </authorList>
    </citation>
    <scope>NUCLEOTIDE SEQUENCE [LARGE SCALE GENOMIC DNA]</scope>
    <source>
        <strain evidence="1">BV-YZ2020</strain>
    </source>
</reference>
<evidence type="ECO:0000313" key="1">
    <source>
        <dbReference type="EMBL" id="KAI4306882.1"/>
    </source>
</evidence>
<organism evidence="1 2">
    <name type="scientific">Bauhinia variegata</name>
    <name type="common">Purple orchid tree</name>
    <name type="synonym">Phanera variegata</name>
    <dbReference type="NCBI Taxonomy" id="167791"/>
    <lineage>
        <taxon>Eukaryota</taxon>
        <taxon>Viridiplantae</taxon>
        <taxon>Streptophyta</taxon>
        <taxon>Embryophyta</taxon>
        <taxon>Tracheophyta</taxon>
        <taxon>Spermatophyta</taxon>
        <taxon>Magnoliopsida</taxon>
        <taxon>eudicotyledons</taxon>
        <taxon>Gunneridae</taxon>
        <taxon>Pentapetalae</taxon>
        <taxon>rosids</taxon>
        <taxon>fabids</taxon>
        <taxon>Fabales</taxon>
        <taxon>Fabaceae</taxon>
        <taxon>Cercidoideae</taxon>
        <taxon>Cercideae</taxon>
        <taxon>Bauhiniinae</taxon>
        <taxon>Bauhinia</taxon>
    </lineage>
</organism>
<dbReference type="Proteomes" id="UP000828941">
    <property type="component" value="Chromosome 12"/>
</dbReference>
<comment type="caution">
    <text evidence="1">The sequence shown here is derived from an EMBL/GenBank/DDBJ whole genome shotgun (WGS) entry which is preliminary data.</text>
</comment>